<protein>
    <submittedName>
        <fullName evidence="2">tRNA (Adenosine(37)-N6)-threonylcarbamoyltransferase complex dimerization subunit type 1 TsaB</fullName>
    </submittedName>
</protein>
<evidence type="ECO:0000313" key="3">
    <source>
        <dbReference type="Proteomes" id="UP001156641"/>
    </source>
</evidence>
<organism evidence="2 3">
    <name type="scientific">Acidocella aquatica</name>
    <dbReference type="NCBI Taxonomy" id="1922313"/>
    <lineage>
        <taxon>Bacteria</taxon>
        <taxon>Pseudomonadati</taxon>
        <taxon>Pseudomonadota</taxon>
        <taxon>Alphaproteobacteria</taxon>
        <taxon>Acetobacterales</taxon>
        <taxon>Acidocellaceae</taxon>
        <taxon>Acidocella</taxon>
    </lineage>
</organism>
<dbReference type="Proteomes" id="UP001156641">
    <property type="component" value="Unassembled WGS sequence"/>
</dbReference>
<comment type="caution">
    <text evidence="2">The sequence shown here is derived from an EMBL/GenBank/DDBJ whole genome shotgun (WGS) entry which is preliminary data.</text>
</comment>
<sequence length="213" mass="21857">MSMLAIDASGERAGIAVLAEDGSVTVRLFAPGRPGLIETLPVLLQQAVAGRHITQLAVTIGPGSFTGLRTAISLAHGFAAAAGVPLIGVTVAESYAAAFPVLHRPLWVAIRARKNRIFLIRDGVAQAFADADLPRTKSPVAVAGDAANEVAALLAAAGGDVMLTNARRLDPVWVAHAAMARQAAGLPAHCVQPVYVDPPEAKLPAAGLRPPPV</sequence>
<accession>A0ABQ6A283</accession>
<name>A0ABQ6A283_9PROT</name>
<dbReference type="InterPro" id="IPR022496">
    <property type="entry name" value="T6A_TsaB"/>
</dbReference>
<dbReference type="SUPFAM" id="SSF53067">
    <property type="entry name" value="Actin-like ATPase domain"/>
    <property type="match status" value="1"/>
</dbReference>
<dbReference type="InterPro" id="IPR000905">
    <property type="entry name" value="Gcp-like_dom"/>
</dbReference>
<dbReference type="InterPro" id="IPR043129">
    <property type="entry name" value="ATPase_NBD"/>
</dbReference>
<proteinExistence type="predicted"/>
<keyword evidence="3" id="KW-1185">Reference proteome</keyword>
<dbReference type="Gene3D" id="3.30.420.40">
    <property type="match status" value="1"/>
</dbReference>
<evidence type="ECO:0000259" key="1">
    <source>
        <dbReference type="Pfam" id="PF00814"/>
    </source>
</evidence>
<dbReference type="NCBIfam" id="TIGR03725">
    <property type="entry name" value="T6A_YeaZ"/>
    <property type="match status" value="1"/>
</dbReference>
<dbReference type="Pfam" id="PF00814">
    <property type="entry name" value="TsaD"/>
    <property type="match status" value="1"/>
</dbReference>
<reference evidence="3" key="1">
    <citation type="journal article" date="2019" name="Int. J. Syst. Evol. Microbiol.">
        <title>The Global Catalogue of Microorganisms (GCM) 10K type strain sequencing project: providing services to taxonomists for standard genome sequencing and annotation.</title>
        <authorList>
            <consortium name="The Broad Institute Genomics Platform"/>
            <consortium name="The Broad Institute Genome Sequencing Center for Infectious Disease"/>
            <person name="Wu L."/>
            <person name="Ma J."/>
        </authorList>
    </citation>
    <scope>NUCLEOTIDE SEQUENCE [LARGE SCALE GENOMIC DNA]</scope>
    <source>
        <strain evidence="3">NBRC 112502</strain>
    </source>
</reference>
<dbReference type="EMBL" id="BSOS01000025">
    <property type="protein sequence ID" value="GLR66546.1"/>
    <property type="molecule type" value="Genomic_DNA"/>
</dbReference>
<gene>
    <name evidence="2" type="ORF">GCM10010909_12260</name>
</gene>
<evidence type="ECO:0000313" key="2">
    <source>
        <dbReference type="EMBL" id="GLR66546.1"/>
    </source>
</evidence>
<feature type="domain" description="Gcp-like" evidence="1">
    <location>
        <begin position="48"/>
        <end position="130"/>
    </location>
</feature>